<accession>S6AZ69</accession>
<name>S6AZ69_BABBO</name>
<sequence length="64" mass="7464">MKHCLQYGSLLAHRLSVGGLSLQRAHFILHDSCFTIKEICVHFAMSEQFTCIYGQYFRHESCNR</sequence>
<dbReference type="EMBL" id="AK440514">
    <property type="protein sequence ID" value="BAN64308.1"/>
    <property type="molecule type" value="mRNA"/>
</dbReference>
<dbReference type="AlphaFoldDB" id="S6AZ69"/>
<proteinExistence type="evidence at transcript level"/>
<reference evidence="1" key="1">
    <citation type="journal article" date="2014" name="BMC Genomics">
        <title>The Babesia bovis gene and promoter model: an update from full-length EST analysis.</title>
        <authorList>
            <person name="Yamagishi J."/>
            <person name="Wakaguri H."/>
            <person name="Yokoyama N."/>
            <person name="Yamashita R."/>
            <person name="Suzuki Y."/>
            <person name="Xuan X."/>
            <person name="Igarashi I."/>
        </authorList>
    </citation>
    <scope>NUCLEOTIDE SEQUENCE</scope>
    <source>
        <strain evidence="1">Texas</strain>
    </source>
</reference>
<protein>
    <submittedName>
        <fullName evidence="1">Uncharacterized protein</fullName>
    </submittedName>
</protein>
<evidence type="ECO:0000313" key="1">
    <source>
        <dbReference type="EMBL" id="BAN64308.1"/>
    </source>
</evidence>
<organism evidence="1">
    <name type="scientific">Babesia bovis</name>
    <dbReference type="NCBI Taxonomy" id="5865"/>
    <lineage>
        <taxon>Eukaryota</taxon>
        <taxon>Sar</taxon>
        <taxon>Alveolata</taxon>
        <taxon>Apicomplexa</taxon>
        <taxon>Aconoidasida</taxon>
        <taxon>Piroplasmida</taxon>
        <taxon>Babesiidae</taxon>
        <taxon>Babesia</taxon>
    </lineage>
</organism>